<dbReference type="Pfam" id="PF07388">
    <property type="entry name" value="A-2_8-polyST"/>
    <property type="match status" value="1"/>
</dbReference>
<name>A0A3N1D939_9ACTN</name>
<dbReference type="EMBL" id="RJKE01000001">
    <property type="protein sequence ID" value="ROO90053.1"/>
    <property type="molecule type" value="Genomic_DNA"/>
</dbReference>
<comment type="caution">
    <text evidence="1">The sequence shown here is derived from an EMBL/GenBank/DDBJ whole genome shotgun (WGS) entry which is preliminary data.</text>
</comment>
<reference evidence="1 2" key="1">
    <citation type="submission" date="2018-11" db="EMBL/GenBank/DDBJ databases">
        <title>Sequencing the genomes of 1000 actinobacteria strains.</title>
        <authorList>
            <person name="Klenk H.-P."/>
        </authorList>
    </citation>
    <scope>NUCLEOTIDE SEQUENCE [LARGE SCALE GENOMIC DNA]</scope>
    <source>
        <strain evidence="1 2">DSM 44254</strain>
    </source>
</reference>
<dbReference type="Proteomes" id="UP000272400">
    <property type="component" value="Unassembled WGS sequence"/>
</dbReference>
<proteinExistence type="predicted"/>
<dbReference type="OrthoDB" id="3723482at2"/>
<dbReference type="AlphaFoldDB" id="A0A3N1D939"/>
<accession>A0A3N1D939</accession>
<dbReference type="RefSeq" id="WP_123669061.1">
    <property type="nucleotide sequence ID" value="NZ_RJKE01000001.1"/>
</dbReference>
<evidence type="ECO:0000313" key="2">
    <source>
        <dbReference type="Proteomes" id="UP000272400"/>
    </source>
</evidence>
<evidence type="ECO:0000313" key="1">
    <source>
        <dbReference type="EMBL" id="ROO90053.1"/>
    </source>
</evidence>
<dbReference type="InterPro" id="IPR010866">
    <property type="entry name" value="A-2_8-polyST"/>
</dbReference>
<organism evidence="1 2">
    <name type="scientific">Actinocorallia herbida</name>
    <dbReference type="NCBI Taxonomy" id="58109"/>
    <lineage>
        <taxon>Bacteria</taxon>
        <taxon>Bacillati</taxon>
        <taxon>Actinomycetota</taxon>
        <taxon>Actinomycetes</taxon>
        <taxon>Streptosporangiales</taxon>
        <taxon>Thermomonosporaceae</taxon>
        <taxon>Actinocorallia</taxon>
    </lineage>
</organism>
<protein>
    <recommendedName>
        <fullName evidence="3">Capsular polysaccharide biosynthesis protein</fullName>
    </recommendedName>
</protein>
<evidence type="ECO:0008006" key="3">
    <source>
        <dbReference type="Google" id="ProtNLM"/>
    </source>
</evidence>
<sequence>MSATQILLASTPFGALTLAAALDAGLLGAGDAKRVLIVSNNAAIPELTPGLTEQPGWAAIGKRFDVLVDWNAEIAPLHPSGWQPREEELPLYERWLRDRWGLTGQDVELVVESIAVAPARTLCALFFDAPITVYSDGLMSYGPTRSALPTGVGSRIDRLLHLDLVPGLIPHLLREYAVPSATIPDAAFRKVLDELTEAVRPALTAPDGTAVPEGTPLVVGQYLAALEILTAQEEDDLHVAMLRGVVARGHTTVLFKPHPASPVRATERLANEARRLGARLLVVDQPVPAETWCAAVRPALIVGCFSTAQITAARYYGVPAAAVGTAGLLDRLAPYENSNRVPVTIVDATVPALGEDGVLAEPEFPGPALEPLVTAVTYAMQAGTRPELRSAAVRYLDERWPDVQRYFKRRRLTSLGLPGGLPAGERALVSAALPRASRRRKLAVAALRRVDRLRD</sequence>
<gene>
    <name evidence="1" type="ORF">EDD29_7766</name>
</gene>
<keyword evidence="2" id="KW-1185">Reference proteome</keyword>